<keyword evidence="1" id="KW-0812">Transmembrane</keyword>
<sequence>MNHTLAYGDYGLPEGVSLSHTLAMLCVIGVVTVALRAFPFPFIARLRGSDFVAHLSRTMPVGVTMVLIVYTAVETSHDSGGWWPVLVAIAGTCLLHAWRHSVTLSIFGGTALYVLLLNVVA</sequence>
<accession>A0A2W5UR75</accession>
<gene>
    <name evidence="2" type="ORF">DI525_03460</name>
</gene>
<evidence type="ECO:0000256" key="1">
    <source>
        <dbReference type="SAM" id="Phobius"/>
    </source>
</evidence>
<dbReference type="PIRSF" id="PIRSF003203">
    <property type="entry name" value="AzlD"/>
    <property type="match status" value="1"/>
</dbReference>
<evidence type="ECO:0000313" key="3">
    <source>
        <dbReference type="Proteomes" id="UP000249432"/>
    </source>
</evidence>
<dbReference type="Proteomes" id="UP000249432">
    <property type="component" value="Unassembled WGS sequence"/>
</dbReference>
<keyword evidence="1" id="KW-1133">Transmembrane helix</keyword>
<protein>
    <submittedName>
        <fullName evidence="2">Branched-chain amino acid ABC transporter permease</fullName>
    </submittedName>
</protein>
<feature type="transmembrane region" description="Helical" evidence="1">
    <location>
        <begin position="102"/>
        <end position="120"/>
    </location>
</feature>
<comment type="caution">
    <text evidence="2">The sequence shown here is derived from an EMBL/GenBank/DDBJ whole genome shotgun (WGS) entry which is preliminary data.</text>
</comment>
<dbReference type="EMBL" id="QFRA01000005">
    <property type="protein sequence ID" value="PZR05714.1"/>
    <property type="molecule type" value="Genomic_DNA"/>
</dbReference>
<organism evidence="2 3">
    <name type="scientific">Corynebacterium kroppenstedtii</name>
    <dbReference type="NCBI Taxonomy" id="161879"/>
    <lineage>
        <taxon>Bacteria</taxon>
        <taxon>Bacillati</taxon>
        <taxon>Actinomycetota</taxon>
        <taxon>Actinomycetes</taxon>
        <taxon>Mycobacteriales</taxon>
        <taxon>Corynebacteriaceae</taxon>
        <taxon>Corynebacterium</taxon>
    </lineage>
</organism>
<proteinExistence type="predicted"/>
<feature type="transmembrane region" description="Helical" evidence="1">
    <location>
        <begin position="20"/>
        <end position="39"/>
    </location>
</feature>
<reference evidence="2 3" key="1">
    <citation type="submission" date="2017-08" db="EMBL/GenBank/DDBJ databases">
        <title>Infants hospitalized years apart are colonized by the same room-sourced microbial strains.</title>
        <authorList>
            <person name="Brooks B."/>
            <person name="Olm M.R."/>
            <person name="Firek B.A."/>
            <person name="Baker R."/>
            <person name="Thomas B.C."/>
            <person name="Morowitz M.J."/>
            <person name="Banfield J.F."/>
        </authorList>
    </citation>
    <scope>NUCLEOTIDE SEQUENCE [LARGE SCALE GENOMIC DNA]</scope>
    <source>
        <strain evidence="2">S2_003_000_R1_3</strain>
    </source>
</reference>
<evidence type="ECO:0000313" key="2">
    <source>
        <dbReference type="EMBL" id="PZR05714.1"/>
    </source>
</evidence>
<feature type="transmembrane region" description="Helical" evidence="1">
    <location>
        <begin position="51"/>
        <end position="73"/>
    </location>
</feature>
<keyword evidence="1" id="KW-0472">Membrane</keyword>
<dbReference type="AlphaFoldDB" id="A0A2W5UR75"/>
<name>A0A2W5UR75_9CORY</name>
<dbReference type="RefSeq" id="WP_303734403.1">
    <property type="nucleotide sequence ID" value="NZ_CAKZHK010000010.1"/>
</dbReference>
<dbReference type="InterPro" id="IPR008407">
    <property type="entry name" value="Brnchd-chn_aa_trnsp_AzlD"/>
</dbReference>
<dbReference type="Pfam" id="PF05437">
    <property type="entry name" value="AzlD"/>
    <property type="match status" value="1"/>
</dbReference>